<evidence type="ECO:0000313" key="2">
    <source>
        <dbReference type="Proteomes" id="UP000198525"/>
    </source>
</evidence>
<name>A0A1G8XG00_9GAMM</name>
<dbReference type="AlphaFoldDB" id="A0A1G8XG00"/>
<accession>A0A1G8XG00</accession>
<sequence>MHTPPWHFIDEPTGQVRISVGRFGRPVIQFEVQRTAKRPHGGAHHDNGRHWRTATRHDTALLVRMGVLEPTARAEEREKTLRDAGDNLVAAYDSQIGDYNQVTKVAKNAWRRVVTTGGESS</sequence>
<dbReference type="RefSeq" id="WP_089686331.1">
    <property type="nucleotide sequence ID" value="NZ_FNES01000009.1"/>
</dbReference>
<evidence type="ECO:0000313" key="1">
    <source>
        <dbReference type="EMBL" id="SDJ89569.1"/>
    </source>
</evidence>
<protein>
    <submittedName>
        <fullName evidence="1">Uncharacterized protein</fullName>
    </submittedName>
</protein>
<dbReference type="STRING" id="376427.SAMN04487954_10931"/>
<organism evidence="1 2">
    <name type="scientific">Billgrantia gudaonensis</name>
    <dbReference type="NCBI Taxonomy" id="376427"/>
    <lineage>
        <taxon>Bacteria</taxon>
        <taxon>Pseudomonadati</taxon>
        <taxon>Pseudomonadota</taxon>
        <taxon>Gammaproteobacteria</taxon>
        <taxon>Oceanospirillales</taxon>
        <taxon>Halomonadaceae</taxon>
        <taxon>Billgrantia</taxon>
    </lineage>
</organism>
<keyword evidence="2" id="KW-1185">Reference proteome</keyword>
<reference evidence="1 2" key="1">
    <citation type="submission" date="2016-10" db="EMBL/GenBank/DDBJ databases">
        <authorList>
            <person name="de Groot N.N."/>
        </authorList>
    </citation>
    <scope>NUCLEOTIDE SEQUENCE [LARGE SCALE GENOMIC DNA]</scope>
    <source>
        <strain evidence="1 2">CGMCC 1.6133</strain>
    </source>
</reference>
<proteinExistence type="predicted"/>
<gene>
    <name evidence="1" type="ORF">SAMN04487954_10931</name>
</gene>
<dbReference type="Proteomes" id="UP000198525">
    <property type="component" value="Unassembled WGS sequence"/>
</dbReference>
<dbReference type="EMBL" id="FNES01000009">
    <property type="protein sequence ID" value="SDJ89569.1"/>
    <property type="molecule type" value="Genomic_DNA"/>
</dbReference>